<name>A0ABV0B6V4_9SPHN</name>
<evidence type="ECO:0000256" key="3">
    <source>
        <dbReference type="ARBA" id="ARBA00023002"/>
    </source>
</evidence>
<reference evidence="5 6" key="1">
    <citation type="submission" date="2024-05" db="EMBL/GenBank/DDBJ databases">
        <title>Sphingomonas sp. HF-S3 16S ribosomal RNA gene Genome sequencing and assembly.</title>
        <authorList>
            <person name="Lee H."/>
        </authorList>
    </citation>
    <scope>NUCLEOTIDE SEQUENCE [LARGE SCALE GENOMIC DNA]</scope>
    <source>
        <strain evidence="5 6">HF-S3</strain>
    </source>
</reference>
<dbReference type="RefSeq" id="WP_346245252.1">
    <property type="nucleotide sequence ID" value="NZ_JBDIZK010000002.1"/>
</dbReference>
<dbReference type="PRINTS" id="PR00469">
    <property type="entry name" value="PNDRDTASEII"/>
</dbReference>
<proteinExistence type="predicted"/>
<dbReference type="PRINTS" id="PR00368">
    <property type="entry name" value="FADPNR"/>
</dbReference>
<comment type="caution">
    <text evidence="5">The sequence shown here is derived from an EMBL/GenBank/DDBJ whole genome shotgun (WGS) entry which is preliminary data.</text>
</comment>
<feature type="domain" description="FAD/NAD(P)-binding" evidence="4">
    <location>
        <begin position="3"/>
        <end position="286"/>
    </location>
</feature>
<dbReference type="InterPro" id="IPR023753">
    <property type="entry name" value="FAD/NAD-binding_dom"/>
</dbReference>
<dbReference type="SUPFAM" id="SSF51905">
    <property type="entry name" value="FAD/NAD(P)-binding domain"/>
    <property type="match status" value="1"/>
</dbReference>
<organism evidence="5 6">
    <name type="scientific">Sphingomonas rustica</name>
    <dbReference type="NCBI Taxonomy" id="3103142"/>
    <lineage>
        <taxon>Bacteria</taxon>
        <taxon>Pseudomonadati</taxon>
        <taxon>Pseudomonadota</taxon>
        <taxon>Alphaproteobacteria</taxon>
        <taxon>Sphingomonadales</taxon>
        <taxon>Sphingomonadaceae</taxon>
        <taxon>Sphingomonas</taxon>
    </lineage>
</organism>
<evidence type="ECO:0000256" key="2">
    <source>
        <dbReference type="ARBA" id="ARBA00022630"/>
    </source>
</evidence>
<sequence>MQHDVAIIGGSFAGLAAATYLARARQRVCVIDSGRPRNRFADASHGFLGHDGSDPARILQAARDQLAAYPTVSFVAGEAVDAGRDGDGFLVRLGGDSGSPLSARRLILAFGLHDDLPGLPGLRDRWGKSAIHCPYCHGYEFADRPLGVLYRVPMSAHQAMLVADWGPTTLYMNGAPRLDDETLAKLAARGVQVVPDPVRALHGERCALDSIELDDGSRLPLEALYVAPQSRLASPIARGLGCTVEDGPAGEMLVTDADRQTDVPGVYAAGDIARAPHSVSWAVADGVTAGTAVHRASVFG</sequence>
<dbReference type="Gene3D" id="3.50.50.60">
    <property type="entry name" value="FAD/NAD(P)-binding domain"/>
    <property type="match status" value="3"/>
</dbReference>
<gene>
    <name evidence="5" type="ORF">TPR58_03635</name>
</gene>
<dbReference type="EMBL" id="JBDIZK010000002">
    <property type="protein sequence ID" value="MEN3746246.1"/>
    <property type="molecule type" value="Genomic_DNA"/>
</dbReference>
<dbReference type="Proteomes" id="UP001427805">
    <property type="component" value="Unassembled WGS sequence"/>
</dbReference>
<evidence type="ECO:0000313" key="5">
    <source>
        <dbReference type="EMBL" id="MEN3746246.1"/>
    </source>
</evidence>
<dbReference type="Pfam" id="PF07992">
    <property type="entry name" value="Pyr_redox_2"/>
    <property type="match status" value="1"/>
</dbReference>
<keyword evidence="2" id="KW-0285">Flavoprotein</keyword>
<dbReference type="InterPro" id="IPR050097">
    <property type="entry name" value="Ferredoxin-NADP_redctase_2"/>
</dbReference>
<evidence type="ECO:0000313" key="6">
    <source>
        <dbReference type="Proteomes" id="UP001427805"/>
    </source>
</evidence>
<accession>A0ABV0B6V4</accession>
<protein>
    <recommendedName>
        <fullName evidence="1">Thioredoxin reductase</fullName>
    </recommendedName>
</protein>
<dbReference type="InterPro" id="IPR036188">
    <property type="entry name" value="FAD/NAD-bd_sf"/>
</dbReference>
<keyword evidence="6" id="KW-1185">Reference proteome</keyword>
<dbReference type="PANTHER" id="PTHR48105">
    <property type="entry name" value="THIOREDOXIN REDUCTASE 1-RELATED-RELATED"/>
    <property type="match status" value="1"/>
</dbReference>
<keyword evidence="3" id="KW-0560">Oxidoreductase</keyword>
<evidence type="ECO:0000256" key="1">
    <source>
        <dbReference type="ARBA" id="ARBA00018719"/>
    </source>
</evidence>
<evidence type="ECO:0000259" key="4">
    <source>
        <dbReference type="Pfam" id="PF07992"/>
    </source>
</evidence>